<gene>
    <name evidence="9" type="ORF">E0Y62_08465</name>
</gene>
<evidence type="ECO:0000256" key="5">
    <source>
        <dbReference type="ARBA" id="ARBA00022692"/>
    </source>
</evidence>
<keyword evidence="7 8" id="KW-0472">Membrane</keyword>
<dbReference type="GO" id="GO:0008324">
    <property type="term" value="F:monoatomic cation transmembrane transporter activity"/>
    <property type="evidence" value="ECO:0007669"/>
    <property type="project" value="InterPro"/>
</dbReference>
<comment type="similarity">
    <text evidence="2">Belongs to the CPA3 antiporters (TC 2.A.63) subunit E family.</text>
</comment>
<dbReference type="Proteomes" id="UP000293846">
    <property type="component" value="Unassembled WGS sequence"/>
</dbReference>
<dbReference type="EMBL" id="SJTH01000007">
    <property type="protein sequence ID" value="TCJ04821.1"/>
    <property type="molecule type" value="Genomic_DNA"/>
</dbReference>
<keyword evidence="3" id="KW-0050">Antiport</keyword>
<evidence type="ECO:0000313" key="9">
    <source>
        <dbReference type="EMBL" id="TCJ04821.1"/>
    </source>
</evidence>
<dbReference type="GO" id="GO:0005886">
    <property type="term" value="C:plasma membrane"/>
    <property type="evidence" value="ECO:0007669"/>
    <property type="project" value="UniProtKB-SubCell"/>
</dbReference>
<accession>A0A4R1B448</accession>
<evidence type="ECO:0000256" key="6">
    <source>
        <dbReference type="ARBA" id="ARBA00022989"/>
    </source>
</evidence>
<keyword evidence="4" id="KW-1003">Cell membrane</keyword>
<reference evidence="9 10" key="1">
    <citation type="submission" date="2019-03" db="EMBL/GenBank/DDBJ databases">
        <authorList>
            <person name="Jensen L."/>
            <person name="Storgaard J."/>
            <person name="Sulaj E."/>
            <person name="Schramm A."/>
            <person name="Marshall I.P.G."/>
        </authorList>
    </citation>
    <scope>NUCLEOTIDE SEQUENCE [LARGE SCALE GENOMIC DNA]</scope>
    <source>
        <strain evidence="9 10">2017H2G3</strain>
    </source>
</reference>
<dbReference type="AlphaFoldDB" id="A0A4R1B448"/>
<keyword evidence="5 8" id="KW-0812">Transmembrane</keyword>
<evidence type="ECO:0000256" key="2">
    <source>
        <dbReference type="ARBA" id="ARBA00006228"/>
    </source>
</evidence>
<evidence type="ECO:0000256" key="4">
    <source>
        <dbReference type="ARBA" id="ARBA00022475"/>
    </source>
</evidence>
<keyword evidence="3" id="KW-0813">Transport</keyword>
<comment type="subcellular location">
    <subcellularLocation>
        <location evidence="1">Cell membrane</location>
        <topology evidence="1">Multi-pass membrane protein</topology>
    </subcellularLocation>
</comment>
<dbReference type="STRING" id="1742358.GCA_001439605_03565"/>
<name>A0A4R1B448_9BACI</name>
<dbReference type="InterPro" id="IPR002758">
    <property type="entry name" value="Cation_antiport_E"/>
</dbReference>
<keyword evidence="10" id="KW-1185">Reference proteome</keyword>
<dbReference type="PANTHER" id="PTHR34584:SF1">
    <property type="entry name" value="NA(+)_H(+) ANTIPORTER SUBUNIT E1"/>
    <property type="match status" value="1"/>
</dbReference>
<dbReference type="PIRSF" id="PIRSF019239">
    <property type="entry name" value="MrpE"/>
    <property type="match status" value="1"/>
</dbReference>
<protein>
    <submittedName>
        <fullName evidence="9">Na+/H+ antiporter subunit E</fullName>
    </submittedName>
</protein>
<evidence type="ECO:0000256" key="1">
    <source>
        <dbReference type="ARBA" id="ARBA00004651"/>
    </source>
</evidence>
<dbReference type="NCBIfam" id="NF009292">
    <property type="entry name" value="PRK12651.1-3"/>
    <property type="match status" value="1"/>
</dbReference>
<feature type="transmembrane region" description="Helical" evidence="8">
    <location>
        <begin position="5"/>
        <end position="22"/>
    </location>
</feature>
<evidence type="ECO:0000256" key="7">
    <source>
        <dbReference type="ARBA" id="ARBA00023136"/>
    </source>
</evidence>
<evidence type="ECO:0000313" key="10">
    <source>
        <dbReference type="Proteomes" id="UP000293846"/>
    </source>
</evidence>
<dbReference type="RefSeq" id="WP_057767944.1">
    <property type="nucleotide sequence ID" value="NZ_CP183326.1"/>
</dbReference>
<evidence type="ECO:0000256" key="3">
    <source>
        <dbReference type="ARBA" id="ARBA00022449"/>
    </source>
</evidence>
<sequence>MAFQILLNVFLGFLWMFFTMSYEPVAFFKGYLFGMVILFTFRRFFGSRFYLGRVIAIISLGLLFIKELILSNISVLKLVLKPKLDIKPGIFALPTVLEKDWEITILANLITLTPGTLVVDVSDDNKILYIHTIDMDDAQEAIDSIKNTFEKAILEVSR</sequence>
<organism evidence="9 10">
    <name type="scientific">Cytobacillus praedii</name>
    <dbReference type="NCBI Taxonomy" id="1742358"/>
    <lineage>
        <taxon>Bacteria</taxon>
        <taxon>Bacillati</taxon>
        <taxon>Bacillota</taxon>
        <taxon>Bacilli</taxon>
        <taxon>Bacillales</taxon>
        <taxon>Bacillaceae</taxon>
        <taxon>Cytobacillus</taxon>
    </lineage>
</organism>
<feature type="transmembrane region" description="Helical" evidence="8">
    <location>
        <begin position="57"/>
        <end position="80"/>
    </location>
</feature>
<dbReference type="GO" id="GO:0015297">
    <property type="term" value="F:antiporter activity"/>
    <property type="evidence" value="ECO:0007669"/>
    <property type="project" value="UniProtKB-KW"/>
</dbReference>
<dbReference type="PANTHER" id="PTHR34584">
    <property type="entry name" value="NA(+)/H(+) ANTIPORTER SUBUNIT E1"/>
    <property type="match status" value="1"/>
</dbReference>
<proteinExistence type="inferred from homology"/>
<keyword evidence="6 8" id="KW-1133">Transmembrane helix</keyword>
<comment type="caution">
    <text evidence="9">The sequence shown here is derived from an EMBL/GenBank/DDBJ whole genome shotgun (WGS) entry which is preliminary data.</text>
</comment>
<dbReference type="OrthoDB" id="9800498at2"/>
<dbReference type="Pfam" id="PF01899">
    <property type="entry name" value="MNHE"/>
    <property type="match status" value="1"/>
</dbReference>
<evidence type="ECO:0000256" key="8">
    <source>
        <dbReference type="SAM" id="Phobius"/>
    </source>
</evidence>